<dbReference type="GO" id="GO:0008097">
    <property type="term" value="F:5S rRNA binding"/>
    <property type="evidence" value="ECO:0007669"/>
    <property type="project" value="TreeGrafter"/>
</dbReference>
<evidence type="ECO:0000313" key="4">
    <source>
        <dbReference type="EMBL" id="PIZ10735.1"/>
    </source>
</evidence>
<name>A0A2M7RXU2_9BACT</name>
<dbReference type="Proteomes" id="UP000230105">
    <property type="component" value="Unassembled WGS sequence"/>
</dbReference>
<dbReference type="EMBL" id="PFMP01000028">
    <property type="protein sequence ID" value="PIZ10735.1"/>
    <property type="molecule type" value="Genomic_DNA"/>
</dbReference>
<dbReference type="AlphaFoldDB" id="A0A2M7RXU2"/>
<gene>
    <name evidence="4" type="ORF">COY54_01190</name>
</gene>
<feature type="non-terminal residue" evidence="4">
    <location>
        <position position="94"/>
    </location>
</feature>
<dbReference type="SUPFAM" id="SSF53137">
    <property type="entry name" value="Translational machinery components"/>
    <property type="match status" value="1"/>
</dbReference>
<keyword evidence="2 4" id="KW-0689">Ribosomal protein</keyword>
<dbReference type="Gene3D" id="3.30.420.100">
    <property type="match status" value="1"/>
</dbReference>
<dbReference type="GO" id="GO:0003735">
    <property type="term" value="F:structural constituent of ribosome"/>
    <property type="evidence" value="ECO:0007669"/>
    <property type="project" value="InterPro"/>
</dbReference>
<accession>A0A2M7RXU2</accession>
<protein>
    <submittedName>
        <fullName evidence="4">50S ribosomal protein L18</fullName>
    </submittedName>
</protein>
<dbReference type="CDD" id="cd00432">
    <property type="entry name" value="Ribosomal_L18_L5e"/>
    <property type="match status" value="1"/>
</dbReference>
<dbReference type="PANTHER" id="PTHR12899:SF3">
    <property type="entry name" value="LARGE RIBOSOMAL SUBUNIT PROTEIN UL18M"/>
    <property type="match status" value="1"/>
</dbReference>
<evidence type="ECO:0000256" key="3">
    <source>
        <dbReference type="ARBA" id="ARBA00023274"/>
    </source>
</evidence>
<evidence type="ECO:0000313" key="5">
    <source>
        <dbReference type="Proteomes" id="UP000230105"/>
    </source>
</evidence>
<dbReference type="GO" id="GO:0006412">
    <property type="term" value="P:translation"/>
    <property type="evidence" value="ECO:0007669"/>
    <property type="project" value="InterPro"/>
</dbReference>
<keyword evidence="3" id="KW-0687">Ribonucleoprotein</keyword>
<reference evidence="5" key="1">
    <citation type="submission" date="2017-09" db="EMBL/GenBank/DDBJ databases">
        <title>Depth-based differentiation of microbial function through sediment-hosted aquifers and enrichment of novel symbionts in the deep terrestrial subsurface.</title>
        <authorList>
            <person name="Probst A.J."/>
            <person name="Ladd B."/>
            <person name="Jarett J.K."/>
            <person name="Geller-Mcgrath D.E."/>
            <person name="Sieber C.M.K."/>
            <person name="Emerson J.B."/>
            <person name="Anantharaman K."/>
            <person name="Thomas B.C."/>
            <person name="Malmstrom R."/>
            <person name="Stieglmeier M."/>
            <person name="Klingl A."/>
            <person name="Woyke T."/>
            <person name="Ryan C.M."/>
            <person name="Banfield J.F."/>
        </authorList>
    </citation>
    <scope>NUCLEOTIDE SEQUENCE [LARGE SCALE GENOMIC DNA]</scope>
</reference>
<organism evidence="4 5">
    <name type="scientific">Candidatus Falkowbacteria bacterium CG_4_10_14_0_8_um_filter_41_36</name>
    <dbReference type="NCBI Taxonomy" id="1974556"/>
    <lineage>
        <taxon>Bacteria</taxon>
        <taxon>Candidatus Falkowiibacteriota</taxon>
    </lineage>
</organism>
<evidence type="ECO:0000256" key="1">
    <source>
        <dbReference type="ARBA" id="ARBA00007116"/>
    </source>
</evidence>
<dbReference type="InterPro" id="IPR057268">
    <property type="entry name" value="Ribosomal_L18"/>
</dbReference>
<proteinExistence type="inferred from homology"/>
<comment type="caution">
    <text evidence="4">The sequence shown here is derived from an EMBL/GenBank/DDBJ whole genome shotgun (WGS) entry which is preliminary data.</text>
</comment>
<sequence>MNKQIAKNAKMARRHGRVRAKISGTELRPRLSVFKSNAGLYLQLINDEQGLTLVSAHSREIKADSKKKKTDISLELGKLLAQKALAKKIQTVVF</sequence>
<dbReference type="PANTHER" id="PTHR12899">
    <property type="entry name" value="39S RIBOSOMAL PROTEIN L18, MITOCHONDRIAL"/>
    <property type="match status" value="1"/>
</dbReference>
<evidence type="ECO:0000256" key="2">
    <source>
        <dbReference type="ARBA" id="ARBA00022980"/>
    </source>
</evidence>
<dbReference type="GO" id="GO:0022625">
    <property type="term" value="C:cytosolic large ribosomal subunit"/>
    <property type="evidence" value="ECO:0007669"/>
    <property type="project" value="TreeGrafter"/>
</dbReference>
<comment type="similarity">
    <text evidence="1">Belongs to the universal ribosomal protein uL18 family.</text>
</comment>
<dbReference type="InterPro" id="IPR005484">
    <property type="entry name" value="Ribosomal_uL18_bac/plant/anim"/>
</dbReference>
<dbReference type="Pfam" id="PF00861">
    <property type="entry name" value="Ribosomal_L18p"/>
    <property type="match status" value="1"/>
</dbReference>